<evidence type="ECO:0000313" key="9">
    <source>
        <dbReference type="EMBL" id="KGN33903.1"/>
    </source>
</evidence>
<evidence type="ECO:0000259" key="8">
    <source>
        <dbReference type="Pfam" id="PF13396"/>
    </source>
</evidence>
<feature type="domain" description="Cardiolipin synthase N-terminal" evidence="8">
    <location>
        <begin position="12"/>
        <end position="57"/>
    </location>
</feature>
<proteinExistence type="predicted"/>
<reference evidence="9 10" key="1">
    <citation type="submission" date="2013-08" db="EMBL/GenBank/DDBJ databases">
        <title>The genome sequence of Knoellia sinensis.</title>
        <authorList>
            <person name="Zhu W."/>
            <person name="Wang G."/>
        </authorList>
    </citation>
    <scope>NUCLEOTIDE SEQUENCE [LARGE SCALE GENOMIC DNA]</scope>
    <source>
        <strain evidence="9 10">KCTC 19936</strain>
    </source>
</reference>
<dbReference type="AlphaFoldDB" id="A0A0A0J9U3"/>
<dbReference type="GO" id="GO:0005886">
    <property type="term" value="C:plasma membrane"/>
    <property type="evidence" value="ECO:0007669"/>
    <property type="project" value="UniProtKB-SubCell"/>
</dbReference>
<evidence type="ECO:0000256" key="6">
    <source>
        <dbReference type="SAM" id="MobiDB-lite"/>
    </source>
</evidence>
<keyword evidence="10" id="KW-1185">Reference proteome</keyword>
<evidence type="ECO:0000256" key="1">
    <source>
        <dbReference type="ARBA" id="ARBA00004651"/>
    </source>
</evidence>
<dbReference type="Proteomes" id="UP000030002">
    <property type="component" value="Unassembled WGS sequence"/>
</dbReference>
<name>A0A0A0J9U3_9MICO</name>
<feature type="region of interest" description="Disordered" evidence="6">
    <location>
        <begin position="58"/>
        <end position="83"/>
    </location>
</feature>
<comment type="caution">
    <text evidence="9">The sequence shown here is derived from an EMBL/GenBank/DDBJ whole genome shotgun (WGS) entry which is preliminary data.</text>
</comment>
<evidence type="ECO:0000256" key="2">
    <source>
        <dbReference type="ARBA" id="ARBA00022475"/>
    </source>
</evidence>
<keyword evidence="4 7" id="KW-1133">Transmembrane helix</keyword>
<feature type="compositionally biased region" description="Pro residues" evidence="6">
    <location>
        <begin position="60"/>
        <end position="71"/>
    </location>
</feature>
<evidence type="ECO:0000256" key="4">
    <source>
        <dbReference type="ARBA" id="ARBA00022989"/>
    </source>
</evidence>
<protein>
    <submittedName>
        <fullName evidence="9">Membrane protein</fullName>
    </submittedName>
</protein>
<accession>A0A0A0J9U3</accession>
<evidence type="ECO:0000256" key="7">
    <source>
        <dbReference type="SAM" id="Phobius"/>
    </source>
</evidence>
<dbReference type="EMBL" id="AVPJ01000003">
    <property type="protein sequence ID" value="KGN33903.1"/>
    <property type="molecule type" value="Genomic_DNA"/>
</dbReference>
<dbReference type="OrthoDB" id="3298527at2"/>
<evidence type="ECO:0000313" key="10">
    <source>
        <dbReference type="Proteomes" id="UP000030002"/>
    </source>
</evidence>
<gene>
    <name evidence="9" type="ORF">N802_08955</name>
</gene>
<organism evidence="9 10">
    <name type="scientific">Knoellia sinensis KCTC 19936</name>
    <dbReference type="NCBI Taxonomy" id="1385520"/>
    <lineage>
        <taxon>Bacteria</taxon>
        <taxon>Bacillati</taxon>
        <taxon>Actinomycetota</taxon>
        <taxon>Actinomycetes</taxon>
        <taxon>Micrococcales</taxon>
        <taxon>Intrasporangiaceae</taxon>
        <taxon>Knoellia</taxon>
    </lineage>
</organism>
<sequence length="83" mass="9283">MLRFLPVLIAVALSIYCVVDCIQSDEHRVRGLPKLVWVFVILLFPFAGSVAWLFAGRPKASPPPPRRPMPRGPDDDPDFLKGL</sequence>
<evidence type="ECO:0000256" key="5">
    <source>
        <dbReference type="ARBA" id="ARBA00023136"/>
    </source>
</evidence>
<keyword evidence="3 7" id="KW-0812">Transmembrane</keyword>
<feature type="transmembrane region" description="Helical" evidence="7">
    <location>
        <begin position="35"/>
        <end position="55"/>
    </location>
</feature>
<dbReference type="eggNOG" id="ENOG5033A58">
    <property type="taxonomic scope" value="Bacteria"/>
</dbReference>
<comment type="subcellular location">
    <subcellularLocation>
        <location evidence="1">Cell membrane</location>
        <topology evidence="1">Multi-pass membrane protein</topology>
    </subcellularLocation>
</comment>
<evidence type="ECO:0000256" key="3">
    <source>
        <dbReference type="ARBA" id="ARBA00022692"/>
    </source>
</evidence>
<keyword evidence="2" id="KW-1003">Cell membrane</keyword>
<keyword evidence="5 7" id="KW-0472">Membrane</keyword>
<dbReference type="STRING" id="1385520.N802_08955"/>
<dbReference type="RefSeq" id="WP_035913688.1">
    <property type="nucleotide sequence ID" value="NZ_AVPJ01000003.1"/>
</dbReference>
<dbReference type="Pfam" id="PF13396">
    <property type="entry name" value="PLDc_N"/>
    <property type="match status" value="1"/>
</dbReference>
<dbReference type="InterPro" id="IPR027379">
    <property type="entry name" value="CLS_N"/>
</dbReference>